<keyword evidence="8" id="KW-0539">Nucleus</keyword>
<keyword evidence="7" id="KW-0675">Receptor</keyword>
<evidence type="ECO:0000256" key="3">
    <source>
        <dbReference type="ARBA" id="ARBA00022833"/>
    </source>
</evidence>
<dbReference type="InterPro" id="IPR035500">
    <property type="entry name" value="NHR-like_dom_sf"/>
</dbReference>
<evidence type="ECO:0000256" key="9">
    <source>
        <dbReference type="SAM" id="MobiDB-lite"/>
    </source>
</evidence>
<keyword evidence="12" id="KW-1185">Reference proteome</keyword>
<dbReference type="CDD" id="cd06916">
    <property type="entry name" value="NR_DBD_like"/>
    <property type="match status" value="1"/>
</dbReference>
<keyword evidence="3" id="KW-0862">Zinc</keyword>
<protein>
    <recommendedName>
        <fullName evidence="10">Nuclear receptor domain-containing protein</fullName>
    </recommendedName>
</protein>
<feature type="compositionally biased region" description="Low complexity" evidence="9">
    <location>
        <begin position="130"/>
        <end position="149"/>
    </location>
</feature>
<dbReference type="Proteomes" id="UP000186922">
    <property type="component" value="Unassembled WGS sequence"/>
</dbReference>
<comment type="caution">
    <text evidence="11">The sequence shown here is derived from an EMBL/GenBank/DDBJ whole genome shotgun (WGS) entry which is preliminary data.</text>
</comment>
<evidence type="ECO:0000256" key="4">
    <source>
        <dbReference type="ARBA" id="ARBA00023015"/>
    </source>
</evidence>
<gene>
    <name evidence="11" type="primary">RvY_03413-1</name>
    <name evidence="11" type="synonym">RvY_03413.1</name>
    <name evidence="11" type="ORF">RvY_03413</name>
</gene>
<keyword evidence="4" id="KW-0805">Transcription regulation</keyword>
<dbReference type="GO" id="GO:0009755">
    <property type="term" value="P:hormone-mediated signaling pathway"/>
    <property type="evidence" value="ECO:0007669"/>
    <property type="project" value="TreeGrafter"/>
</dbReference>
<feature type="domain" description="Nuclear receptor" evidence="10">
    <location>
        <begin position="20"/>
        <end position="95"/>
    </location>
</feature>
<dbReference type="GO" id="GO:0030154">
    <property type="term" value="P:cell differentiation"/>
    <property type="evidence" value="ECO:0007669"/>
    <property type="project" value="TreeGrafter"/>
</dbReference>
<dbReference type="GO" id="GO:0004879">
    <property type="term" value="F:nuclear receptor activity"/>
    <property type="evidence" value="ECO:0007669"/>
    <property type="project" value="TreeGrafter"/>
</dbReference>
<dbReference type="GO" id="GO:0000122">
    <property type="term" value="P:negative regulation of transcription by RNA polymerase II"/>
    <property type="evidence" value="ECO:0007669"/>
    <property type="project" value="TreeGrafter"/>
</dbReference>
<sequence>MEEGTFGSLMPKKVAVWYPDSCCDICTAPASGVHYGVVACEGCKAFYRRSVTQKIPHHCYFGGNCVVGPRAKGRCRACRFQSCLKQGMKFDSTKMGRVPLRKREVDRALSSFSSLAKAPSGPTEKLSAEGQPTSSPVTSPSKTGPGSSPLYAMPQQPTASQDLERYSPRVRLGQLVNNVVINVPTPTQDLHLGQGSVEEAQSLRRTSVISFVAKSPLVPAPLQRFSPRTKHNSCLEVENAGFETTQWLAQEGWCHLDKEQTIKTVTELISQVHGDDYATWDAFMHDCILEGKAPRQPQVSLQVCIDQIVNGAADVVEKHCKLSLGLPGFAHFSKADQQTMVSENWMGAWLTTHHKYYRNNTAYYLIGPLQIHYCIYWLQQVLEPDYLRAVLTCTAALNRLNLTPLEAFLLLAIAMFTPGSTEVENEAHMAFLHSHYSDCLISLLRSSRRATAQSGPDFEAQVLGALGVIRRFNVITRKYVRTLDLTTAPFRPKEGSNPVSIPGVMDYYDGF</sequence>
<dbReference type="Gene3D" id="3.30.50.10">
    <property type="entry name" value="Erythroid Transcription Factor GATA-1, subunit A"/>
    <property type="match status" value="1"/>
</dbReference>
<keyword evidence="6" id="KW-0804">Transcription</keyword>
<keyword evidence="2" id="KW-0863">Zinc-finger</keyword>
<dbReference type="AlphaFoldDB" id="A0A1D1UTQ6"/>
<keyword evidence="1" id="KW-0479">Metal-binding</keyword>
<dbReference type="SUPFAM" id="SSF57716">
    <property type="entry name" value="Glucocorticoid receptor-like (DNA-binding domain)"/>
    <property type="match status" value="1"/>
</dbReference>
<keyword evidence="5" id="KW-0238">DNA-binding</keyword>
<dbReference type="OrthoDB" id="5852676at2759"/>
<feature type="region of interest" description="Disordered" evidence="9">
    <location>
        <begin position="111"/>
        <end position="161"/>
    </location>
</feature>
<dbReference type="PRINTS" id="PR00047">
    <property type="entry name" value="STROIDFINGER"/>
</dbReference>
<proteinExistence type="predicted"/>
<accession>A0A1D1UTQ6</accession>
<dbReference type="InterPro" id="IPR013088">
    <property type="entry name" value="Znf_NHR/GATA"/>
</dbReference>
<dbReference type="STRING" id="947166.A0A1D1UTQ6"/>
<dbReference type="InterPro" id="IPR001628">
    <property type="entry name" value="Znf_hrmn_rcpt"/>
</dbReference>
<dbReference type="SMART" id="SM00430">
    <property type="entry name" value="HOLI"/>
    <property type="match status" value="1"/>
</dbReference>
<organism evidence="11 12">
    <name type="scientific">Ramazzottius varieornatus</name>
    <name type="common">Water bear</name>
    <name type="synonym">Tardigrade</name>
    <dbReference type="NCBI Taxonomy" id="947166"/>
    <lineage>
        <taxon>Eukaryota</taxon>
        <taxon>Metazoa</taxon>
        <taxon>Ecdysozoa</taxon>
        <taxon>Tardigrada</taxon>
        <taxon>Eutardigrada</taxon>
        <taxon>Parachela</taxon>
        <taxon>Hypsibioidea</taxon>
        <taxon>Ramazzottiidae</taxon>
        <taxon>Ramazzottius</taxon>
    </lineage>
</organism>
<evidence type="ECO:0000313" key="11">
    <source>
        <dbReference type="EMBL" id="GAU91092.1"/>
    </source>
</evidence>
<evidence type="ECO:0000256" key="2">
    <source>
        <dbReference type="ARBA" id="ARBA00022771"/>
    </source>
</evidence>
<evidence type="ECO:0000256" key="6">
    <source>
        <dbReference type="ARBA" id="ARBA00023163"/>
    </source>
</evidence>
<evidence type="ECO:0000256" key="5">
    <source>
        <dbReference type="ARBA" id="ARBA00023125"/>
    </source>
</evidence>
<dbReference type="Pfam" id="PF00105">
    <property type="entry name" value="zf-C4"/>
    <property type="match status" value="1"/>
</dbReference>
<dbReference type="InterPro" id="IPR000536">
    <property type="entry name" value="Nucl_hrmn_rcpt_lig-bd"/>
</dbReference>
<name>A0A1D1UTQ6_RAMVA</name>
<dbReference type="SMART" id="SM00399">
    <property type="entry name" value="ZnF_C4"/>
    <property type="match status" value="1"/>
</dbReference>
<evidence type="ECO:0000256" key="1">
    <source>
        <dbReference type="ARBA" id="ARBA00022723"/>
    </source>
</evidence>
<evidence type="ECO:0000313" key="12">
    <source>
        <dbReference type="Proteomes" id="UP000186922"/>
    </source>
</evidence>
<dbReference type="Gene3D" id="1.10.565.10">
    <property type="entry name" value="Retinoid X Receptor"/>
    <property type="match status" value="1"/>
</dbReference>
<dbReference type="GO" id="GO:0000978">
    <property type="term" value="F:RNA polymerase II cis-regulatory region sequence-specific DNA binding"/>
    <property type="evidence" value="ECO:0007669"/>
    <property type="project" value="TreeGrafter"/>
</dbReference>
<evidence type="ECO:0000256" key="8">
    <source>
        <dbReference type="ARBA" id="ARBA00023242"/>
    </source>
</evidence>
<dbReference type="EMBL" id="BDGG01000002">
    <property type="protein sequence ID" value="GAU91092.1"/>
    <property type="molecule type" value="Genomic_DNA"/>
</dbReference>
<dbReference type="PANTHER" id="PTHR24082">
    <property type="entry name" value="NUCLEAR HORMONE RECEPTOR"/>
    <property type="match status" value="1"/>
</dbReference>
<evidence type="ECO:0000259" key="10">
    <source>
        <dbReference type="PROSITE" id="PS51030"/>
    </source>
</evidence>
<evidence type="ECO:0000256" key="7">
    <source>
        <dbReference type="ARBA" id="ARBA00023170"/>
    </source>
</evidence>
<dbReference type="SUPFAM" id="SSF48508">
    <property type="entry name" value="Nuclear receptor ligand-binding domain"/>
    <property type="match status" value="1"/>
</dbReference>
<dbReference type="PROSITE" id="PS51030">
    <property type="entry name" value="NUCLEAR_REC_DBD_2"/>
    <property type="match status" value="1"/>
</dbReference>
<dbReference type="PANTHER" id="PTHR24082:SF473">
    <property type="entry name" value="ECDYSONE-INDUCED PROTEIN 75B, ISOFORM B"/>
    <property type="match status" value="1"/>
</dbReference>
<reference evidence="11 12" key="1">
    <citation type="journal article" date="2016" name="Nat. Commun.">
        <title>Extremotolerant tardigrade genome and improved radiotolerance of human cultured cells by tardigrade-unique protein.</title>
        <authorList>
            <person name="Hashimoto T."/>
            <person name="Horikawa D.D."/>
            <person name="Saito Y."/>
            <person name="Kuwahara H."/>
            <person name="Kozuka-Hata H."/>
            <person name="Shin-I T."/>
            <person name="Minakuchi Y."/>
            <person name="Ohishi K."/>
            <person name="Motoyama A."/>
            <person name="Aizu T."/>
            <person name="Enomoto A."/>
            <person name="Kondo K."/>
            <person name="Tanaka S."/>
            <person name="Hara Y."/>
            <person name="Koshikawa S."/>
            <person name="Sagara H."/>
            <person name="Miura T."/>
            <person name="Yokobori S."/>
            <person name="Miyagawa K."/>
            <person name="Suzuki Y."/>
            <person name="Kubo T."/>
            <person name="Oyama M."/>
            <person name="Kohara Y."/>
            <person name="Fujiyama A."/>
            <person name="Arakawa K."/>
            <person name="Katayama T."/>
            <person name="Toyoda A."/>
            <person name="Kunieda T."/>
        </authorList>
    </citation>
    <scope>NUCLEOTIDE SEQUENCE [LARGE SCALE GENOMIC DNA]</scope>
    <source>
        <strain evidence="11 12">YOKOZUNA-1</strain>
    </source>
</reference>
<dbReference type="GO" id="GO:0045944">
    <property type="term" value="P:positive regulation of transcription by RNA polymerase II"/>
    <property type="evidence" value="ECO:0007669"/>
    <property type="project" value="TreeGrafter"/>
</dbReference>
<dbReference type="GO" id="GO:0008270">
    <property type="term" value="F:zinc ion binding"/>
    <property type="evidence" value="ECO:0007669"/>
    <property type="project" value="UniProtKB-KW"/>
</dbReference>
<dbReference type="InterPro" id="IPR050234">
    <property type="entry name" value="Nuclear_hormone_rcpt_NR1"/>
</dbReference>